<feature type="transmembrane region" description="Helical" evidence="5">
    <location>
        <begin position="283"/>
        <end position="301"/>
    </location>
</feature>
<keyword evidence="8" id="KW-1185">Reference proteome</keyword>
<keyword evidence="2 5" id="KW-0812">Transmembrane</keyword>
<feature type="transmembrane region" description="Helical" evidence="5">
    <location>
        <begin position="252"/>
        <end position="277"/>
    </location>
</feature>
<organism evidence="7 8">
    <name type="scientific">Desulfoscipio geothermicus DSM 3669</name>
    <dbReference type="NCBI Taxonomy" id="1121426"/>
    <lineage>
        <taxon>Bacteria</taxon>
        <taxon>Bacillati</taxon>
        <taxon>Bacillota</taxon>
        <taxon>Clostridia</taxon>
        <taxon>Eubacteriales</taxon>
        <taxon>Desulfallaceae</taxon>
        <taxon>Desulfoscipio</taxon>
    </lineage>
</organism>
<gene>
    <name evidence="7" type="ORF">SAMN05660706_13331</name>
</gene>
<protein>
    <submittedName>
        <fullName evidence="7">Cation:H+ antiporter</fullName>
    </submittedName>
</protein>
<feature type="transmembrane region" description="Helical" evidence="5">
    <location>
        <begin position="186"/>
        <end position="206"/>
    </location>
</feature>
<evidence type="ECO:0000256" key="3">
    <source>
        <dbReference type="ARBA" id="ARBA00022989"/>
    </source>
</evidence>
<keyword evidence="3 5" id="KW-1133">Transmembrane helix</keyword>
<feature type="transmembrane region" description="Helical" evidence="5">
    <location>
        <begin position="119"/>
        <end position="135"/>
    </location>
</feature>
<dbReference type="GO" id="GO:0008273">
    <property type="term" value="F:calcium, potassium:sodium antiporter activity"/>
    <property type="evidence" value="ECO:0007669"/>
    <property type="project" value="TreeGrafter"/>
</dbReference>
<dbReference type="EMBL" id="FOYM01000033">
    <property type="protein sequence ID" value="SFR14852.1"/>
    <property type="molecule type" value="Genomic_DNA"/>
</dbReference>
<dbReference type="InterPro" id="IPR004837">
    <property type="entry name" value="NaCa_Exmemb"/>
</dbReference>
<reference evidence="8" key="1">
    <citation type="submission" date="2016-10" db="EMBL/GenBank/DDBJ databases">
        <authorList>
            <person name="Varghese N."/>
            <person name="Submissions S."/>
        </authorList>
    </citation>
    <scope>NUCLEOTIDE SEQUENCE [LARGE SCALE GENOMIC DNA]</scope>
    <source>
        <strain evidence="8">DSM 3669</strain>
    </source>
</reference>
<dbReference type="STRING" id="39060.SAMN05660706_13331"/>
<feature type="domain" description="Sodium/calcium exchanger membrane region" evidence="6">
    <location>
        <begin position="188"/>
        <end position="327"/>
    </location>
</feature>
<evidence type="ECO:0000256" key="5">
    <source>
        <dbReference type="SAM" id="Phobius"/>
    </source>
</evidence>
<dbReference type="AlphaFoldDB" id="A0A1I6EBD2"/>
<dbReference type="GO" id="GO:0006874">
    <property type="term" value="P:intracellular calcium ion homeostasis"/>
    <property type="evidence" value="ECO:0007669"/>
    <property type="project" value="TreeGrafter"/>
</dbReference>
<name>A0A1I6EBD2_9FIRM</name>
<evidence type="ECO:0000259" key="6">
    <source>
        <dbReference type="Pfam" id="PF01699"/>
    </source>
</evidence>
<dbReference type="GO" id="GO:0005886">
    <property type="term" value="C:plasma membrane"/>
    <property type="evidence" value="ECO:0007669"/>
    <property type="project" value="TreeGrafter"/>
</dbReference>
<proteinExistence type="predicted"/>
<evidence type="ECO:0000256" key="2">
    <source>
        <dbReference type="ARBA" id="ARBA00022692"/>
    </source>
</evidence>
<dbReference type="InterPro" id="IPR004481">
    <property type="entry name" value="K/Na/Ca-exchanger"/>
</dbReference>
<dbReference type="PANTHER" id="PTHR10846:SF8">
    <property type="entry name" value="INNER MEMBRANE PROTEIN YRBG"/>
    <property type="match status" value="1"/>
</dbReference>
<keyword evidence="4 5" id="KW-0472">Membrane</keyword>
<evidence type="ECO:0000256" key="1">
    <source>
        <dbReference type="ARBA" id="ARBA00004141"/>
    </source>
</evidence>
<evidence type="ECO:0000313" key="7">
    <source>
        <dbReference type="EMBL" id="SFR14852.1"/>
    </source>
</evidence>
<dbReference type="PANTHER" id="PTHR10846">
    <property type="entry name" value="SODIUM/POTASSIUM/CALCIUM EXCHANGER"/>
    <property type="match status" value="1"/>
</dbReference>
<feature type="transmembrane region" description="Helical" evidence="5">
    <location>
        <begin position="212"/>
        <end position="231"/>
    </location>
</feature>
<dbReference type="OrthoDB" id="9786081at2"/>
<comment type="subcellular location">
    <subcellularLocation>
        <location evidence="1">Membrane</location>
        <topology evidence="1">Multi-pass membrane protein</topology>
    </subcellularLocation>
</comment>
<dbReference type="GO" id="GO:0005262">
    <property type="term" value="F:calcium channel activity"/>
    <property type="evidence" value="ECO:0007669"/>
    <property type="project" value="TreeGrafter"/>
</dbReference>
<dbReference type="Gene3D" id="1.20.1420.30">
    <property type="entry name" value="NCX, central ion-binding region"/>
    <property type="match status" value="1"/>
</dbReference>
<dbReference type="Proteomes" id="UP000199584">
    <property type="component" value="Unassembled WGS sequence"/>
</dbReference>
<feature type="transmembrane region" description="Helical" evidence="5">
    <location>
        <begin position="71"/>
        <end position="98"/>
    </location>
</feature>
<evidence type="ECO:0000313" key="8">
    <source>
        <dbReference type="Proteomes" id="UP000199584"/>
    </source>
</evidence>
<dbReference type="Pfam" id="PF01699">
    <property type="entry name" value="Na_Ca_ex"/>
    <property type="match status" value="2"/>
</dbReference>
<sequence length="332" mass="35664">MLTVLFLVGGLSLILLSAEIFTNGIEWLGKKLKLSEGAVGSVLAAVGTALPESMIPVIAILSGTGKSVHDIGIGAILGAPFMLATLALSIVGIAAMIYKVNGKRREYMLINPSIMRRDLGFFILVYTIAIAAAFLPQGFKIPVAILLILTYFFYVARTLRDGATLCDTELKPLHFAKKLKEPSTGVVVFQVVAALGGIIAGAHMFVDGIKHLSEILHISPFVLSIIIAPIATELPEKFNSLIWVRNCKDTLAIGNITGAMVFQGSMIPAFGIAMMPWELSEPALMSALLALAGAGMIYLSLRIKKEIRPATLAFNGVFYIVFLVAAFTVYRH</sequence>
<feature type="transmembrane region" description="Helical" evidence="5">
    <location>
        <begin position="313"/>
        <end position="330"/>
    </location>
</feature>
<dbReference type="InterPro" id="IPR044880">
    <property type="entry name" value="NCX_ion-bd_dom_sf"/>
</dbReference>
<feature type="domain" description="Sodium/calcium exchanger membrane region" evidence="6">
    <location>
        <begin position="4"/>
        <end position="156"/>
    </location>
</feature>
<accession>A0A1I6EBD2</accession>
<feature type="transmembrane region" description="Helical" evidence="5">
    <location>
        <begin position="141"/>
        <end position="159"/>
    </location>
</feature>
<evidence type="ECO:0000256" key="4">
    <source>
        <dbReference type="ARBA" id="ARBA00023136"/>
    </source>
</evidence>
<dbReference type="RefSeq" id="WP_092486737.1">
    <property type="nucleotide sequence ID" value="NZ_FOYM01000033.1"/>
</dbReference>